<dbReference type="InterPro" id="IPR012337">
    <property type="entry name" value="RNaseH-like_sf"/>
</dbReference>
<comment type="caution">
    <text evidence="2">The sequence shown here is derived from an EMBL/GenBank/DDBJ whole genome shotgun (WGS) entry which is preliminary data.</text>
</comment>
<dbReference type="Proteomes" id="UP000276982">
    <property type="component" value="Unassembled WGS sequence"/>
</dbReference>
<dbReference type="AlphaFoldDB" id="A0A3P3PWH9"/>
<reference evidence="2 3" key="1">
    <citation type="submission" date="2018-11" db="EMBL/GenBank/DDBJ databases">
        <title>Genome sequencing of Lachnoanaerobaculum orale DSM 24553T.</title>
        <authorList>
            <person name="Kook J.-K."/>
            <person name="Park S.-N."/>
            <person name="Lim Y.K."/>
        </authorList>
    </citation>
    <scope>NUCLEOTIDE SEQUENCE [LARGE SCALE GENOMIC DNA]</scope>
    <source>
        <strain evidence="2 3">DSM 24553</strain>
    </source>
</reference>
<keyword evidence="3" id="KW-1185">Reference proteome</keyword>
<name>A0A3P3PWH9_9FIRM</name>
<accession>A0A3P3PWH9</accession>
<gene>
    <name evidence="2" type="ORF">EHW90_13220</name>
</gene>
<feature type="domain" description="Transposase IS4-like" evidence="1">
    <location>
        <begin position="2"/>
        <end position="270"/>
    </location>
</feature>
<dbReference type="GO" id="GO:0003677">
    <property type="term" value="F:DNA binding"/>
    <property type="evidence" value="ECO:0007669"/>
    <property type="project" value="InterPro"/>
</dbReference>
<feature type="non-terminal residue" evidence="2">
    <location>
        <position position="1"/>
    </location>
</feature>
<protein>
    <submittedName>
        <fullName evidence="2">IS1634 family transposase</fullName>
    </submittedName>
</protein>
<dbReference type="InterPro" id="IPR047654">
    <property type="entry name" value="IS1634_transpos"/>
</dbReference>
<evidence type="ECO:0000313" key="2">
    <source>
        <dbReference type="EMBL" id="RRJ13326.1"/>
    </source>
</evidence>
<dbReference type="PANTHER" id="PTHR34614:SF2">
    <property type="entry name" value="TRANSPOSASE IS4-LIKE DOMAIN-CONTAINING PROTEIN"/>
    <property type="match status" value="1"/>
</dbReference>
<dbReference type="GO" id="GO:0004803">
    <property type="term" value="F:transposase activity"/>
    <property type="evidence" value="ECO:0007669"/>
    <property type="project" value="InterPro"/>
</dbReference>
<dbReference type="EMBL" id="RRCM01000013">
    <property type="protein sequence ID" value="RRJ13326.1"/>
    <property type="molecule type" value="Genomic_DNA"/>
</dbReference>
<dbReference type="InterPro" id="IPR002559">
    <property type="entry name" value="Transposase_11"/>
</dbReference>
<dbReference type="PANTHER" id="PTHR34614">
    <property type="match status" value="1"/>
</dbReference>
<sequence>VSMQMYPGNESEKPYIRKVIEEMKQRHNVSGKTIQVADKGLNCARNIYAAVKEANDGYIFSKSIHGKNLSEKEKKWVLLENDANVFSNYTDERGNISFRLKSCIDSFDYSFKEINPETGKESVTRFSVKEKRIVSYNPNLAKKQRLEIMKMVDKASKFSTYKNIAKDELGDCAKYVDIVTKDSSGKTIKPMIGLNKSKIDEDLKYAGYNLLVTSEIDMDPLQVYKTYHSLWKIEESFRITKSYLDARPVYLQKKETIYGHFLICYLSLFLLRVLEIKCFKNKINSYDLINFMRDFRVVNKGDNTYINISRDQAINEKVKKLVGFSNLDALYLTKAEVDNFFQNCMLLDT</sequence>
<evidence type="ECO:0000313" key="3">
    <source>
        <dbReference type="Proteomes" id="UP000276982"/>
    </source>
</evidence>
<evidence type="ECO:0000259" key="1">
    <source>
        <dbReference type="Pfam" id="PF01609"/>
    </source>
</evidence>
<dbReference type="Pfam" id="PF01609">
    <property type="entry name" value="DDE_Tnp_1"/>
    <property type="match status" value="1"/>
</dbReference>
<dbReference type="GO" id="GO:0006313">
    <property type="term" value="P:DNA transposition"/>
    <property type="evidence" value="ECO:0007669"/>
    <property type="project" value="InterPro"/>
</dbReference>
<proteinExistence type="predicted"/>
<dbReference type="RefSeq" id="WP_124953119.1">
    <property type="nucleotide sequence ID" value="NZ_RRCM01000013.1"/>
</dbReference>
<dbReference type="NCBIfam" id="NF033559">
    <property type="entry name" value="transpos_IS1634"/>
    <property type="match status" value="1"/>
</dbReference>
<dbReference type="SUPFAM" id="SSF53098">
    <property type="entry name" value="Ribonuclease H-like"/>
    <property type="match status" value="1"/>
</dbReference>
<organism evidence="2 3">
    <name type="scientific">Lachnoanaerobaculum orale</name>
    <dbReference type="NCBI Taxonomy" id="979627"/>
    <lineage>
        <taxon>Bacteria</taxon>
        <taxon>Bacillati</taxon>
        <taxon>Bacillota</taxon>
        <taxon>Clostridia</taxon>
        <taxon>Lachnospirales</taxon>
        <taxon>Lachnospiraceae</taxon>
        <taxon>Lachnoanaerobaculum</taxon>
    </lineage>
</organism>